<name>A0A0C3DL91_9AGAM</name>
<reference evidence="3" key="2">
    <citation type="submission" date="2015-01" db="EMBL/GenBank/DDBJ databases">
        <title>Evolutionary Origins and Diversification of the Mycorrhizal Mutualists.</title>
        <authorList>
            <consortium name="DOE Joint Genome Institute"/>
            <consortium name="Mycorrhizal Genomics Consortium"/>
            <person name="Kohler A."/>
            <person name="Kuo A."/>
            <person name="Nagy L.G."/>
            <person name="Floudas D."/>
            <person name="Copeland A."/>
            <person name="Barry K.W."/>
            <person name="Cichocki N."/>
            <person name="Veneault-Fourrey C."/>
            <person name="LaButti K."/>
            <person name="Lindquist E.A."/>
            <person name="Lipzen A."/>
            <person name="Lundell T."/>
            <person name="Morin E."/>
            <person name="Murat C."/>
            <person name="Riley R."/>
            <person name="Ohm R."/>
            <person name="Sun H."/>
            <person name="Tunlid A."/>
            <person name="Henrissat B."/>
            <person name="Grigoriev I.V."/>
            <person name="Hibbett D.S."/>
            <person name="Martin F."/>
        </authorList>
    </citation>
    <scope>NUCLEOTIDE SEQUENCE [LARGE SCALE GENOMIC DNA]</scope>
    <source>
        <strain evidence="3">Foug A</strain>
    </source>
</reference>
<sequence length="131" mass="14650">MADKVFPQIIKVQLWGPKGERKKLGTDPTTNPYLNAPLPMLALTAAVVECVLSGMIAGAVMDFSDSVYRSRWEYYLEALVIFQRRSPSYMQMVQKKVQDTTGVAVLSQRSVNDIYDFDALEVAARAEEEGI</sequence>
<keyword evidence="3" id="KW-1185">Reference proteome</keyword>
<protein>
    <recommendedName>
        <fullName evidence="1">DUF6532 domain-containing protein</fullName>
    </recommendedName>
</protein>
<dbReference type="Pfam" id="PF20149">
    <property type="entry name" value="DUF6532"/>
    <property type="match status" value="1"/>
</dbReference>
<proteinExistence type="predicted"/>
<dbReference type="InParanoid" id="A0A0C3DL91"/>
<gene>
    <name evidence="2" type="ORF">SCLCIDRAFT_29262</name>
</gene>
<evidence type="ECO:0000313" key="2">
    <source>
        <dbReference type="EMBL" id="KIM56836.1"/>
    </source>
</evidence>
<dbReference type="Proteomes" id="UP000053989">
    <property type="component" value="Unassembled WGS sequence"/>
</dbReference>
<feature type="domain" description="DUF6532" evidence="1">
    <location>
        <begin position="34"/>
        <end position="79"/>
    </location>
</feature>
<dbReference type="OrthoDB" id="2603830at2759"/>
<accession>A0A0C3DL91</accession>
<evidence type="ECO:0000259" key="1">
    <source>
        <dbReference type="Pfam" id="PF20149"/>
    </source>
</evidence>
<dbReference type="EMBL" id="KN822109">
    <property type="protein sequence ID" value="KIM56836.1"/>
    <property type="molecule type" value="Genomic_DNA"/>
</dbReference>
<dbReference type="AlphaFoldDB" id="A0A0C3DL91"/>
<dbReference type="InterPro" id="IPR045341">
    <property type="entry name" value="DUF6532"/>
</dbReference>
<reference evidence="2 3" key="1">
    <citation type="submission" date="2014-04" db="EMBL/GenBank/DDBJ databases">
        <authorList>
            <consortium name="DOE Joint Genome Institute"/>
            <person name="Kuo A."/>
            <person name="Kohler A."/>
            <person name="Nagy L.G."/>
            <person name="Floudas D."/>
            <person name="Copeland A."/>
            <person name="Barry K.W."/>
            <person name="Cichocki N."/>
            <person name="Veneault-Fourrey C."/>
            <person name="LaButti K."/>
            <person name="Lindquist E.A."/>
            <person name="Lipzen A."/>
            <person name="Lundell T."/>
            <person name="Morin E."/>
            <person name="Murat C."/>
            <person name="Sun H."/>
            <person name="Tunlid A."/>
            <person name="Henrissat B."/>
            <person name="Grigoriev I.V."/>
            <person name="Hibbett D.S."/>
            <person name="Martin F."/>
            <person name="Nordberg H.P."/>
            <person name="Cantor M.N."/>
            <person name="Hua S.X."/>
        </authorList>
    </citation>
    <scope>NUCLEOTIDE SEQUENCE [LARGE SCALE GENOMIC DNA]</scope>
    <source>
        <strain evidence="2 3">Foug A</strain>
    </source>
</reference>
<evidence type="ECO:0000313" key="3">
    <source>
        <dbReference type="Proteomes" id="UP000053989"/>
    </source>
</evidence>
<dbReference type="HOGENOM" id="CLU_1836323_0_0_1"/>
<organism evidence="2 3">
    <name type="scientific">Scleroderma citrinum Foug A</name>
    <dbReference type="NCBI Taxonomy" id="1036808"/>
    <lineage>
        <taxon>Eukaryota</taxon>
        <taxon>Fungi</taxon>
        <taxon>Dikarya</taxon>
        <taxon>Basidiomycota</taxon>
        <taxon>Agaricomycotina</taxon>
        <taxon>Agaricomycetes</taxon>
        <taxon>Agaricomycetidae</taxon>
        <taxon>Boletales</taxon>
        <taxon>Sclerodermatineae</taxon>
        <taxon>Sclerodermataceae</taxon>
        <taxon>Scleroderma</taxon>
    </lineage>
</organism>